<keyword evidence="7" id="KW-1185">Reference proteome</keyword>
<keyword evidence="1" id="KW-0378">Hydrolase</keyword>
<dbReference type="SUPFAM" id="SSF49384">
    <property type="entry name" value="Carbohydrate-binding domain"/>
    <property type="match status" value="1"/>
</dbReference>
<dbReference type="Pfam" id="PF21340">
    <property type="entry name" value="Polysacc_lyase-like"/>
    <property type="match status" value="1"/>
</dbReference>
<dbReference type="Gene3D" id="2.60.120.200">
    <property type="match status" value="1"/>
</dbReference>
<dbReference type="InterPro" id="IPR008965">
    <property type="entry name" value="CBM2/CBM3_carb-bd_dom_sf"/>
</dbReference>
<evidence type="ECO:0000256" key="2">
    <source>
        <dbReference type="ARBA" id="ARBA00023295"/>
    </source>
</evidence>
<dbReference type="SMART" id="SM00637">
    <property type="entry name" value="CBD_II"/>
    <property type="match status" value="1"/>
</dbReference>
<evidence type="ECO:0000256" key="4">
    <source>
        <dbReference type="SAM" id="MobiDB-lite"/>
    </source>
</evidence>
<dbReference type="Gene3D" id="2.60.40.290">
    <property type="match status" value="1"/>
</dbReference>
<protein>
    <submittedName>
        <fullName evidence="6">Cellulose-binding domain-containing protein</fullName>
    </submittedName>
</protein>
<keyword evidence="2" id="KW-0326">Glycosidase</keyword>
<evidence type="ECO:0000259" key="5">
    <source>
        <dbReference type="PROSITE" id="PS51173"/>
    </source>
</evidence>
<keyword evidence="3" id="KW-0119">Carbohydrate metabolism</keyword>
<dbReference type="InterPro" id="IPR012291">
    <property type="entry name" value="CBM2_carb-bd_dom_sf"/>
</dbReference>
<sequence>MTVGGVAVRRLVGLMAVAVVAVGGIVFAQGASAAAVCTVGWTANQWSNGFTAEVKVTNGGAPVTSWTLGWSFAGDQRVTNGWNATVTQTGRSVTAASVGWNGSLGTGGSAQFGFQATYSGTNAAPTEFTFNGVACGGSSTPSPSTPSPTTPTPSPTTPSPTTPTPSPTSPAPGCVPTAICDGFENQAGTAPSGNWSVSTPDCSGAGVAAIDRGVAHTGAVSLRIDGAAGYCNHVFAGNSQILGTAGPVWYVRYWVRHTTALPASHVTAVAMRDSADGNRDLRFGGQNGALQFNRASDDATLPEQSPAGVALSTPLPVGSWNCVEFKVDGRDGSIETWLNGTSVPGLLNDGVPTHDIDGQWLNRTWRPALTDLRLGWESYGEGADTLWYDDVQVSSQRNGC</sequence>
<keyword evidence="3" id="KW-0624">Polysaccharide degradation</keyword>
<dbReference type="InterPro" id="IPR001919">
    <property type="entry name" value="CBD2"/>
</dbReference>
<dbReference type="PROSITE" id="PS00561">
    <property type="entry name" value="CBM2_A"/>
    <property type="match status" value="1"/>
</dbReference>
<name>A0ABS2A6Y9_9ACTN</name>
<accession>A0ABS2A6Y9</accession>
<proteinExistence type="predicted"/>
<feature type="compositionally biased region" description="Pro residues" evidence="4">
    <location>
        <begin position="143"/>
        <end position="170"/>
    </location>
</feature>
<dbReference type="InterPro" id="IPR048955">
    <property type="entry name" value="Cip1-like_core"/>
</dbReference>
<dbReference type="Proteomes" id="UP000632138">
    <property type="component" value="Unassembled WGS sequence"/>
</dbReference>
<dbReference type="EMBL" id="JAENHP010000002">
    <property type="protein sequence ID" value="MBM2615613.1"/>
    <property type="molecule type" value="Genomic_DNA"/>
</dbReference>
<feature type="domain" description="CBM2" evidence="5">
    <location>
        <begin position="30"/>
        <end position="138"/>
    </location>
</feature>
<reference evidence="6 7" key="1">
    <citation type="submission" date="2021-01" db="EMBL/GenBank/DDBJ databases">
        <title>Actinoplanes sp. nov. LDG1-06 isolated from lichen.</title>
        <authorList>
            <person name="Saeng-In P."/>
            <person name="Phongsopitanun W."/>
            <person name="Kanchanasin P."/>
            <person name="Yuki M."/>
            <person name="Kudo T."/>
            <person name="Ohkuma M."/>
            <person name="Tanasupawat S."/>
        </authorList>
    </citation>
    <scope>NUCLEOTIDE SEQUENCE [LARGE SCALE GENOMIC DNA]</scope>
    <source>
        <strain evidence="6 7">LDG1-06</strain>
    </source>
</reference>
<evidence type="ECO:0000256" key="1">
    <source>
        <dbReference type="ARBA" id="ARBA00022801"/>
    </source>
</evidence>
<dbReference type="PROSITE" id="PS51173">
    <property type="entry name" value="CBM2"/>
    <property type="match status" value="1"/>
</dbReference>
<gene>
    <name evidence="6" type="ORF">JIG36_08550</name>
</gene>
<feature type="region of interest" description="Disordered" evidence="4">
    <location>
        <begin position="134"/>
        <end position="177"/>
    </location>
</feature>
<comment type="caution">
    <text evidence="6">The sequence shown here is derived from an EMBL/GenBank/DDBJ whole genome shotgun (WGS) entry which is preliminary data.</text>
</comment>
<evidence type="ECO:0000313" key="7">
    <source>
        <dbReference type="Proteomes" id="UP000632138"/>
    </source>
</evidence>
<evidence type="ECO:0000313" key="6">
    <source>
        <dbReference type="EMBL" id="MBM2615613.1"/>
    </source>
</evidence>
<organism evidence="6 7">
    <name type="scientific">Paractinoplanes ovalisporus</name>
    <dbReference type="NCBI Taxonomy" id="2810368"/>
    <lineage>
        <taxon>Bacteria</taxon>
        <taxon>Bacillati</taxon>
        <taxon>Actinomycetota</taxon>
        <taxon>Actinomycetes</taxon>
        <taxon>Micromonosporales</taxon>
        <taxon>Micromonosporaceae</taxon>
        <taxon>Paractinoplanes</taxon>
    </lineage>
</organism>
<dbReference type="Pfam" id="PF00553">
    <property type="entry name" value="CBM_2"/>
    <property type="match status" value="1"/>
</dbReference>
<evidence type="ECO:0000256" key="3">
    <source>
        <dbReference type="ARBA" id="ARBA00023326"/>
    </source>
</evidence>
<dbReference type="InterPro" id="IPR018366">
    <property type="entry name" value="CBM2_CS"/>
</dbReference>